<evidence type="ECO:0000313" key="3">
    <source>
        <dbReference type="Proteomes" id="UP000053424"/>
    </source>
</evidence>
<feature type="compositionally biased region" description="Polar residues" evidence="1">
    <location>
        <begin position="206"/>
        <end position="225"/>
    </location>
</feature>
<dbReference type="OrthoDB" id="3227715at2759"/>
<organism evidence="2 3">
    <name type="scientific">Hebeloma cylindrosporum</name>
    <dbReference type="NCBI Taxonomy" id="76867"/>
    <lineage>
        <taxon>Eukaryota</taxon>
        <taxon>Fungi</taxon>
        <taxon>Dikarya</taxon>
        <taxon>Basidiomycota</taxon>
        <taxon>Agaricomycotina</taxon>
        <taxon>Agaricomycetes</taxon>
        <taxon>Agaricomycetidae</taxon>
        <taxon>Agaricales</taxon>
        <taxon>Agaricineae</taxon>
        <taxon>Hymenogastraceae</taxon>
        <taxon>Hebeloma</taxon>
    </lineage>
</organism>
<sequence length="225" mass="24735">MSVIPNVTHIHYTAYADPVIRPASPASSVGTAYGPDQTSFSDLEEQIPQQSFERKWEELIGLHHPRKEELVADRDPLLSVPGPNGQLIPIREKKLDPLEEKMLYDRVMASLRSAVSNIKEQFIYDQILERGSMAAIEELGESNDIDALMRSMMGPSMNINAENNGRRPGTAVSAPAMTNGPWNNFGQPSESERIAKLLPTNDVALSGTTVGKRSRNGTSRNPPNA</sequence>
<accession>A0A0C2XTM0</accession>
<feature type="compositionally biased region" description="Polar residues" evidence="1">
    <location>
        <begin position="180"/>
        <end position="189"/>
    </location>
</feature>
<proteinExistence type="predicted"/>
<dbReference type="Proteomes" id="UP000053424">
    <property type="component" value="Unassembled WGS sequence"/>
</dbReference>
<gene>
    <name evidence="2" type="ORF">M413DRAFT_445779</name>
</gene>
<protein>
    <submittedName>
        <fullName evidence="2">Uncharacterized protein</fullName>
    </submittedName>
</protein>
<dbReference type="STRING" id="686832.A0A0C2XTM0"/>
<dbReference type="HOGENOM" id="CLU_089359_0_0_1"/>
<dbReference type="EMBL" id="KN831781">
    <property type="protein sequence ID" value="KIM41023.1"/>
    <property type="molecule type" value="Genomic_DNA"/>
</dbReference>
<reference evidence="2 3" key="1">
    <citation type="submission" date="2014-04" db="EMBL/GenBank/DDBJ databases">
        <authorList>
            <consortium name="DOE Joint Genome Institute"/>
            <person name="Kuo A."/>
            <person name="Gay G."/>
            <person name="Dore J."/>
            <person name="Kohler A."/>
            <person name="Nagy L.G."/>
            <person name="Floudas D."/>
            <person name="Copeland A."/>
            <person name="Barry K.W."/>
            <person name="Cichocki N."/>
            <person name="Veneault-Fourrey C."/>
            <person name="LaButti K."/>
            <person name="Lindquist E.A."/>
            <person name="Lipzen A."/>
            <person name="Lundell T."/>
            <person name="Morin E."/>
            <person name="Murat C."/>
            <person name="Sun H."/>
            <person name="Tunlid A."/>
            <person name="Henrissat B."/>
            <person name="Grigoriev I.V."/>
            <person name="Hibbett D.S."/>
            <person name="Martin F."/>
            <person name="Nordberg H.P."/>
            <person name="Cantor M.N."/>
            <person name="Hua S.X."/>
        </authorList>
    </citation>
    <scope>NUCLEOTIDE SEQUENCE [LARGE SCALE GENOMIC DNA]</scope>
    <source>
        <strain evidence="3">h7</strain>
    </source>
</reference>
<evidence type="ECO:0000313" key="2">
    <source>
        <dbReference type="EMBL" id="KIM41023.1"/>
    </source>
</evidence>
<reference evidence="3" key="2">
    <citation type="submission" date="2015-01" db="EMBL/GenBank/DDBJ databases">
        <title>Evolutionary Origins and Diversification of the Mycorrhizal Mutualists.</title>
        <authorList>
            <consortium name="DOE Joint Genome Institute"/>
            <consortium name="Mycorrhizal Genomics Consortium"/>
            <person name="Kohler A."/>
            <person name="Kuo A."/>
            <person name="Nagy L.G."/>
            <person name="Floudas D."/>
            <person name="Copeland A."/>
            <person name="Barry K.W."/>
            <person name="Cichocki N."/>
            <person name="Veneault-Fourrey C."/>
            <person name="LaButti K."/>
            <person name="Lindquist E.A."/>
            <person name="Lipzen A."/>
            <person name="Lundell T."/>
            <person name="Morin E."/>
            <person name="Murat C."/>
            <person name="Riley R."/>
            <person name="Ohm R."/>
            <person name="Sun H."/>
            <person name="Tunlid A."/>
            <person name="Henrissat B."/>
            <person name="Grigoriev I.V."/>
            <person name="Hibbett D.S."/>
            <person name="Martin F."/>
        </authorList>
    </citation>
    <scope>NUCLEOTIDE SEQUENCE [LARGE SCALE GENOMIC DNA]</scope>
    <source>
        <strain evidence="3">h7</strain>
    </source>
</reference>
<name>A0A0C2XTM0_HEBCY</name>
<keyword evidence="3" id="KW-1185">Reference proteome</keyword>
<evidence type="ECO:0000256" key="1">
    <source>
        <dbReference type="SAM" id="MobiDB-lite"/>
    </source>
</evidence>
<dbReference type="AlphaFoldDB" id="A0A0C2XTM0"/>
<feature type="region of interest" description="Disordered" evidence="1">
    <location>
        <begin position="162"/>
        <end position="225"/>
    </location>
</feature>